<name>A0A7R8UWJ0_HERIL</name>
<keyword evidence="2" id="KW-1185">Reference proteome</keyword>
<sequence length="80" mass="8929">MQVAEGDTFALGANNVHSFMQDPSNSACLIDKSKSCIKPFNSFSFIRRNGQENLLKLFRRLNFISSLWSTGFGIEGMSGY</sequence>
<protein>
    <submittedName>
        <fullName evidence="1">Uncharacterized protein</fullName>
    </submittedName>
</protein>
<dbReference type="Proteomes" id="UP000594454">
    <property type="component" value="Chromosome 4"/>
</dbReference>
<accession>A0A7R8UWJ0</accession>
<dbReference type="InParanoid" id="A0A7R8UWJ0"/>
<gene>
    <name evidence="1" type="ORF">HERILL_LOCUS10552</name>
</gene>
<dbReference type="EMBL" id="LR899012">
    <property type="protein sequence ID" value="CAD7087876.1"/>
    <property type="molecule type" value="Genomic_DNA"/>
</dbReference>
<evidence type="ECO:0000313" key="2">
    <source>
        <dbReference type="Proteomes" id="UP000594454"/>
    </source>
</evidence>
<reference evidence="1 2" key="1">
    <citation type="submission" date="2020-11" db="EMBL/GenBank/DDBJ databases">
        <authorList>
            <person name="Wallbank WR R."/>
            <person name="Pardo Diaz C."/>
            <person name="Kozak K."/>
            <person name="Martin S."/>
            <person name="Jiggins C."/>
            <person name="Moest M."/>
            <person name="Warren A I."/>
            <person name="Generalovic N T."/>
            <person name="Byers J.R.P. K."/>
            <person name="Montejo-Kovacevich G."/>
            <person name="Yen C E."/>
        </authorList>
    </citation>
    <scope>NUCLEOTIDE SEQUENCE [LARGE SCALE GENOMIC DNA]</scope>
</reference>
<evidence type="ECO:0000313" key="1">
    <source>
        <dbReference type="EMBL" id="CAD7087876.1"/>
    </source>
</evidence>
<organism evidence="1 2">
    <name type="scientific">Hermetia illucens</name>
    <name type="common">Black soldier fly</name>
    <dbReference type="NCBI Taxonomy" id="343691"/>
    <lineage>
        <taxon>Eukaryota</taxon>
        <taxon>Metazoa</taxon>
        <taxon>Ecdysozoa</taxon>
        <taxon>Arthropoda</taxon>
        <taxon>Hexapoda</taxon>
        <taxon>Insecta</taxon>
        <taxon>Pterygota</taxon>
        <taxon>Neoptera</taxon>
        <taxon>Endopterygota</taxon>
        <taxon>Diptera</taxon>
        <taxon>Brachycera</taxon>
        <taxon>Stratiomyomorpha</taxon>
        <taxon>Stratiomyidae</taxon>
        <taxon>Hermetiinae</taxon>
        <taxon>Hermetia</taxon>
    </lineage>
</organism>
<proteinExistence type="predicted"/>
<dbReference type="AlphaFoldDB" id="A0A7R8UWJ0"/>